<reference evidence="1 2" key="1">
    <citation type="submission" date="2009-01" db="EMBL/GenBank/DDBJ databases">
        <authorList>
            <person name="Fraser-Liggett C.M."/>
            <person name="Mongodin E.F."/>
            <person name="Casjens B."/>
            <person name="Dunn J."/>
            <person name="Luft B."/>
            <person name="Qiu W."/>
            <person name="Schutzer S."/>
            <person name="Sebastian Y."/>
        </authorList>
    </citation>
    <scope>NUCLEOTIDE SEQUENCE [LARGE SCALE GENOMIC DNA]</scope>
    <source>
        <strain evidence="1 2">VS116</strain>
    </source>
</reference>
<dbReference type="HOGENOM" id="CLU_3325281_0_0_12"/>
<evidence type="ECO:0000313" key="2">
    <source>
        <dbReference type="Proteomes" id="UP000006163"/>
    </source>
</evidence>
<dbReference type="EMBL" id="ABCY02000001">
    <property type="protein sequence ID" value="EEF81566.1"/>
    <property type="molecule type" value="Genomic_DNA"/>
</dbReference>
<name>D6RY07_BORVA</name>
<gene>
    <name evidence="1" type="ORF">BVAVS116_0528</name>
</gene>
<dbReference type="AlphaFoldDB" id="D6RY07"/>
<accession>D6RY07</accession>
<proteinExistence type="predicted"/>
<protein>
    <submittedName>
        <fullName evidence="1">Uncharacterized protein</fullName>
    </submittedName>
</protein>
<organism evidence="1 2">
    <name type="scientific">Borreliella valaisiana VS116</name>
    <dbReference type="NCBI Taxonomy" id="445987"/>
    <lineage>
        <taxon>Bacteria</taxon>
        <taxon>Pseudomonadati</taxon>
        <taxon>Spirochaetota</taxon>
        <taxon>Spirochaetia</taxon>
        <taxon>Spirochaetales</taxon>
        <taxon>Borreliaceae</taxon>
        <taxon>Borreliella</taxon>
    </lineage>
</organism>
<dbReference type="Proteomes" id="UP000006163">
    <property type="component" value="Unassembled WGS sequence"/>
</dbReference>
<comment type="caution">
    <text evidence="1">The sequence shown here is derived from an EMBL/GenBank/DDBJ whole genome shotgun (WGS) entry which is preliminary data.</text>
</comment>
<sequence>MNIFDKRILLLKNLSKFKAKLILLLTTQTKTIRSIKTF</sequence>
<evidence type="ECO:0000313" key="1">
    <source>
        <dbReference type="EMBL" id="EEF81566.1"/>
    </source>
</evidence>
<keyword evidence="2" id="KW-1185">Reference proteome</keyword>